<proteinExistence type="predicted"/>
<evidence type="ECO:0000313" key="11">
    <source>
        <dbReference type="EMBL" id="KEZ46834.1"/>
    </source>
</evidence>
<dbReference type="PANTHER" id="PTHR11685">
    <property type="entry name" value="RBR FAMILY RING FINGER AND IBR DOMAIN-CONTAINING"/>
    <property type="match status" value="1"/>
</dbReference>
<evidence type="ECO:0000313" key="12">
    <source>
        <dbReference type="Proteomes" id="UP000028545"/>
    </source>
</evidence>
<feature type="region of interest" description="Disordered" evidence="8">
    <location>
        <begin position="666"/>
        <end position="712"/>
    </location>
</feature>
<feature type="region of interest" description="Disordered" evidence="8">
    <location>
        <begin position="617"/>
        <end position="649"/>
    </location>
</feature>
<dbReference type="GO" id="GO:0016567">
    <property type="term" value="P:protein ubiquitination"/>
    <property type="evidence" value="ECO:0007669"/>
    <property type="project" value="InterPro"/>
</dbReference>
<dbReference type="SUPFAM" id="SSF57850">
    <property type="entry name" value="RING/U-box"/>
    <property type="match status" value="2"/>
</dbReference>
<dbReference type="GO" id="GO:0008270">
    <property type="term" value="F:zinc ion binding"/>
    <property type="evidence" value="ECO:0007669"/>
    <property type="project" value="UniProtKB-KW"/>
</dbReference>
<evidence type="ECO:0000256" key="5">
    <source>
        <dbReference type="ARBA" id="ARBA00022786"/>
    </source>
</evidence>
<keyword evidence="6" id="KW-0862">Zinc</keyword>
<feature type="domain" description="RING-type" evidence="10">
    <location>
        <begin position="311"/>
        <end position="482"/>
    </location>
</feature>
<keyword evidence="3" id="KW-0677">Repeat</keyword>
<dbReference type="InterPro" id="IPR031127">
    <property type="entry name" value="E3_UB_ligase_RBR"/>
</dbReference>
<dbReference type="Gene3D" id="1.20.120.1750">
    <property type="match status" value="1"/>
</dbReference>
<keyword evidence="4 7" id="KW-0863">Zinc-finger</keyword>
<evidence type="ECO:0000256" key="7">
    <source>
        <dbReference type="PROSITE-ProRule" id="PRU00175"/>
    </source>
</evidence>
<dbReference type="GO" id="GO:0004842">
    <property type="term" value="F:ubiquitin-protein transferase activity"/>
    <property type="evidence" value="ECO:0007669"/>
    <property type="project" value="InterPro"/>
</dbReference>
<dbReference type="InterPro" id="IPR044066">
    <property type="entry name" value="TRIAD_supradom"/>
</dbReference>
<keyword evidence="5" id="KW-0833">Ubl conjugation pathway</keyword>
<keyword evidence="1" id="KW-0808">Transferase</keyword>
<dbReference type="GeneID" id="27718297"/>
<dbReference type="CDD" id="cd20336">
    <property type="entry name" value="Rcat_RBR"/>
    <property type="match status" value="1"/>
</dbReference>
<dbReference type="PROSITE" id="PS50089">
    <property type="entry name" value="ZF_RING_2"/>
    <property type="match status" value="1"/>
</dbReference>
<feature type="domain" description="RING-type" evidence="9">
    <location>
        <begin position="315"/>
        <end position="367"/>
    </location>
</feature>
<evidence type="ECO:0000256" key="1">
    <source>
        <dbReference type="ARBA" id="ARBA00022679"/>
    </source>
</evidence>
<reference evidence="11 12" key="1">
    <citation type="journal article" date="2014" name="Genome Announc.">
        <title>Draft genome sequence of the pathogenic fungus Scedosporium apiospermum.</title>
        <authorList>
            <person name="Vandeputte P."/>
            <person name="Ghamrawi S."/>
            <person name="Rechenmann M."/>
            <person name="Iltis A."/>
            <person name="Giraud S."/>
            <person name="Fleury M."/>
            <person name="Thornton C."/>
            <person name="Delhaes L."/>
            <person name="Meyer W."/>
            <person name="Papon N."/>
            <person name="Bouchara J.P."/>
        </authorList>
    </citation>
    <scope>NUCLEOTIDE SEQUENCE [LARGE SCALE GENOMIC DNA]</scope>
    <source>
        <strain evidence="11 12">IHEM 14462</strain>
    </source>
</reference>
<dbReference type="InterPro" id="IPR013083">
    <property type="entry name" value="Znf_RING/FYVE/PHD"/>
</dbReference>
<dbReference type="InterPro" id="IPR001841">
    <property type="entry name" value="Znf_RING"/>
</dbReference>
<keyword evidence="2" id="KW-0479">Metal-binding</keyword>
<dbReference type="AlphaFoldDB" id="A0A084GHM2"/>
<organism evidence="11 12">
    <name type="scientific">Pseudallescheria apiosperma</name>
    <name type="common">Scedosporium apiospermum</name>
    <dbReference type="NCBI Taxonomy" id="563466"/>
    <lineage>
        <taxon>Eukaryota</taxon>
        <taxon>Fungi</taxon>
        <taxon>Dikarya</taxon>
        <taxon>Ascomycota</taxon>
        <taxon>Pezizomycotina</taxon>
        <taxon>Sordariomycetes</taxon>
        <taxon>Hypocreomycetidae</taxon>
        <taxon>Microascales</taxon>
        <taxon>Microascaceae</taxon>
        <taxon>Scedosporium</taxon>
    </lineage>
</organism>
<evidence type="ECO:0000256" key="8">
    <source>
        <dbReference type="SAM" id="MobiDB-lite"/>
    </source>
</evidence>
<evidence type="ECO:0000256" key="3">
    <source>
        <dbReference type="ARBA" id="ARBA00022737"/>
    </source>
</evidence>
<gene>
    <name evidence="11" type="ORF">SAPIO_CDS0145</name>
</gene>
<dbReference type="Gene3D" id="3.30.40.10">
    <property type="entry name" value="Zinc/RING finger domain, C3HC4 (zinc finger)"/>
    <property type="match status" value="1"/>
</dbReference>
<keyword evidence="12" id="KW-1185">Reference proteome</keyword>
<comment type="caution">
    <text evidence="11">The sequence shown here is derived from an EMBL/GenBank/DDBJ whole genome shotgun (WGS) entry which is preliminary data.</text>
</comment>
<evidence type="ECO:0000256" key="6">
    <source>
        <dbReference type="ARBA" id="ARBA00022833"/>
    </source>
</evidence>
<accession>A0A084GHM2</accession>
<dbReference type="VEuPathDB" id="FungiDB:SAPIO_CDS0145"/>
<evidence type="ECO:0008006" key="13">
    <source>
        <dbReference type="Google" id="ProtNLM"/>
    </source>
</evidence>
<evidence type="ECO:0000259" key="10">
    <source>
        <dbReference type="PROSITE" id="PS51873"/>
    </source>
</evidence>
<dbReference type="PROSITE" id="PS51873">
    <property type="entry name" value="TRIAD"/>
    <property type="match status" value="1"/>
</dbReference>
<evidence type="ECO:0000259" key="9">
    <source>
        <dbReference type="PROSITE" id="PS50089"/>
    </source>
</evidence>
<sequence>MEAGRHVRVGGTNGAARAGEPEPTDGTQLVKFRSEKVDVNIEDLDDTLPTMTARLRLGARISKVEKALRQYLADDIEETDTILLYRDGEPLCDDDLSLPPSLIQFRVYPSYETPGDLTPRLTFDSPNKKCAMMFEKMRIPLLDEISTGMTVDGLRNKISNKLGLPDPNVVVISASGGMRPGPLEGGHWEIRRVQKWLCRDITIEIAPERRYVVLRGCAKQYLYHPSSSSSNKEGTTVGKVKQWLKDILLTGVHVKCSSKVDIDISDISIMDWYLTLEDNSSLVPWASTIDFSVPARVAETFAEEQSWLAPIIYKCAICMEQKRDDEMANQVTKLCTHKPRVCIKCLEHWIPSCLQMNGWERVNCPTCAEPMEFGDIKTHAKKDIFESCKGRQCILHDVKWHEGLTCREYEERNSSKVKQDKASEATVKEISKQCPRCKRNIIKFVGCNHMTCHCGHQWCYHCREPWQFDNVGILACEHKPNCPEHHTNPFFFDELENDEPPALPPAAFPPVIRPRVEPPPLPAPPLPGPHLHNLLMEEFEPAPFRSAAMDRLLEMRGDAASPMRRPLAQQPLPPPSVPLQLSQMARTPPGSAMAPIESWFEDDDVYAPTPMPSRFRAREQREQQAIEQRPRGFRAPQVMERAPRATRNQNAVDHRIRGTVEFNLPEPRQEMSLTRDRERERHVHLPDQAPRRPQVWTQRFVPPPRPTNRQWM</sequence>
<name>A0A084GHM2_PSEDA</name>
<feature type="compositionally biased region" description="Basic and acidic residues" evidence="8">
    <location>
        <begin position="617"/>
        <end position="630"/>
    </location>
</feature>
<dbReference type="HOGENOM" id="CLU_387866_0_0_1"/>
<evidence type="ECO:0000256" key="2">
    <source>
        <dbReference type="ARBA" id="ARBA00022723"/>
    </source>
</evidence>
<evidence type="ECO:0000256" key="4">
    <source>
        <dbReference type="ARBA" id="ARBA00022771"/>
    </source>
</evidence>
<feature type="region of interest" description="Disordered" evidence="8">
    <location>
        <begin position="1"/>
        <end position="26"/>
    </location>
</feature>
<protein>
    <recommendedName>
        <fullName evidence="13">RING-type domain-containing protein</fullName>
    </recommendedName>
</protein>
<dbReference type="OrthoDB" id="1431934at2759"/>
<dbReference type="KEGG" id="sapo:SAPIO_CDS0145"/>
<dbReference type="Proteomes" id="UP000028545">
    <property type="component" value="Unassembled WGS sequence"/>
</dbReference>
<feature type="compositionally biased region" description="Basic and acidic residues" evidence="8">
    <location>
        <begin position="667"/>
        <end position="685"/>
    </location>
</feature>
<dbReference type="RefSeq" id="XP_016646633.1">
    <property type="nucleotide sequence ID" value="XM_016783000.1"/>
</dbReference>
<dbReference type="Pfam" id="PF26200">
    <property type="entry name" value="Rcat_RNF216"/>
    <property type="match status" value="1"/>
</dbReference>
<dbReference type="EMBL" id="JOWA01000011">
    <property type="protein sequence ID" value="KEZ46834.1"/>
    <property type="molecule type" value="Genomic_DNA"/>
</dbReference>